<dbReference type="Gene3D" id="3.40.50.80">
    <property type="entry name" value="Nucleotide-binding domain of ferredoxin-NADP reductase (FNR) module"/>
    <property type="match status" value="1"/>
</dbReference>
<evidence type="ECO:0000256" key="11">
    <source>
        <dbReference type="ARBA" id="ARBA00023014"/>
    </source>
</evidence>
<dbReference type="Proteomes" id="UP000035720">
    <property type="component" value="Unassembled WGS sequence"/>
</dbReference>
<comment type="subcellular location">
    <subcellularLocation>
        <location evidence="2">Membrane</location>
        <topology evidence="2">Multi-pass membrane protein</topology>
    </subcellularLocation>
</comment>
<evidence type="ECO:0000256" key="13">
    <source>
        <dbReference type="SAM" id="Phobius"/>
    </source>
</evidence>
<dbReference type="EMBL" id="CAJC01000090">
    <property type="protein sequence ID" value="CCI52495.1"/>
    <property type="molecule type" value="Genomic_DNA"/>
</dbReference>
<evidence type="ECO:0000256" key="7">
    <source>
        <dbReference type="ARBA" id="ARBA00022827"/>
    </source>
</evidence>
<keyword evidence="11" id="KW-0411">Iron-sulfur</keyword>
<evidence type="ECO:0000313" key="15">
    <source>
        <dbReference type="EMBL" id="CCI52495.1"/>
    </source>
</evidence>
<dbReference type="Pfam" id="PF00175">
    <property type="entry name" value="NAD_binding_1"/>
    <property type="match status" value="1"/>
</dbReference>
<keyword evidence="5" id="KW-0001">2Fe-2S</keyword>
<evidence type="ECO:0000256" key="10">
    <source>
        <dbReference type="ARBA" id="ARBA00023004"/>
    </source>
</evidence>
<dbReference type="PRINTS" id="PR00410">
    <property type="entry name" value="PHEHYDRXLASE"/>
</dbReference>
<feature type="transmembrane region" description="Helical" evidence="13">
    <location>
        <begin position="88"/>
        <end position="105"/>
    </location>
</feature>
<evidence type="ECO:0000313" key="16">
    <source>
        <dbReference type="Proteomes" id="UP000035720"/>
    </source>
</evidence>
<feature type="transmembrane region" description="Helical" evidence="13">
    <location>
        <begin position="167"/>
        <end position="185"/>
    </location>
</feature>
<evidence type="ECO:0000256" key="4">
    <source>
        <dbReference type="ARBA" id="ARBA00022692"/>
    </source>
</evidence>
<dbReference type="InterPro" id="IPR013130">
    <property type="entry name" value="Fe3_Rdtase_TM_dom"/>
</dbReference>
<name>A0A077M9H0_9MICO</name>
<evidence type="ECO:0000256" key="9">
    <source>
        <dbReference type="ARBA" id="ARBA00023002"/>
    </source>
</evidence>
<dbReference type="GO" id="GO:0051537">
    <property type="term" value="F:2 iron, 2 sulfur cluster binding"/>
    <property type="evidence" value="ECO:0007669"/>
    <property type="project" value="UniProtKB-KW"/>
</dbReference>
<dbReference type="SUPFAM" id="SSF63380">
    <property type="entry name" value="Riboflavin synthase domain-like"/>
    <property type="match status" value="1"/>
</dbReference>
<keyword evidence="12 13" id="KW-0472">Membrane</keyword>
<dbReference type="PROSITE" id="PS51384">
    <property type="entry name" value="FAD_FR"/>
    <property type="match status" value="1"/>
</dbReference>
<dbReference type="GO" id="GO:0050660">
    <property type="term" value="F:flavin adenine dinucleotide binding"/>
    <property type="evidence" value="ECO:0007669"/>
    <property type="project" value="TreeGrafter"/>
</dbReference>
<sequence length="490" mass="53296">MAGTQVRHRIGPDIECVSISLAPVSPLADPAVSSVNGFPVRRVPRWWRDFSGALLWGLVLWVTALWMSSGGLNDVGSIGGFMSTFGRLTGLVASALLLVQVFLMARVPFVEQAWGQDHLTRIHRVVGFASFNLMLAHIVLITLGYAATSPLGLWGTIVDFTLNYAGMLLAIAGTLALCMVVVTSVRRARRRMRYESWHLIHLYGYLGAGLALPHQLWTGADFLQSRTATIFWWSAYAACAIAVLVYRIAVPLVMSLTSQLRVVEVRRDAEDVTTVTVAGRNLDDLGAQAGQFFNWRFLGRSGWTRVNPYSLSAAPTSTTLRFTAKHLGDGSAALARLKVGSRVLIEGPYGRLHPGVRTRPKVLLFAAGIGVTPMRALLEALPQEAGQVTILHRVSAQSDLVLGDEIRALAAERGARYVVVDGHRMTGRQSWLPQRAAHLDDVAGLRQIVPDVAEREVYLCGAEAWMVAAESALRGAGVPADAIHVEHFAL</sequence>
<comment type="caution">
    <text evidence="15">The sequence shown here is derived from an EMBL/GenBank/DDBJ whole genome shotgun (WGS) entry which is preliminary data.</text>
</comment>
<keyword evidence="7" id="KW-0274">FAD</keyword>
<dbReference type="SUPFAM" id="SSF52343">
    <property type="entry name" value="Ferredoxin reductase-like, C-terminal NADP-linked domain"/>
    <property type="match status" value="1"/>
</dbReference>
<dbReference type="Gene3D" id="2.40.30.10">
    <property type="entry name" value="Translation factors"/>
    <property type="match status" value="1"/>
</dbReference>
<dbReference type="CDD" id="cd06198">
    <property type="entry name" value="FNR_like_3"/>
    <property type="match status" value="1"/>
</dbReference>
<evidence type="ECO:0000256" key="12">
    <source>
        <dbReference type="ARBA" id="ARBA00023136"/>
    </source>
</evidence>
<keyword evidence="4 13" id="KW-0812">Transmembrane</keyword>
<dbReference type="InterPro" id="IPR039261">
    <property type="entry name" value="FNR_nucleotide-bd"/>
</dbReference>
<feature type="transmembrane region" description="Helical" evidence="13">
    <location>
        <begin position="125"/>
        <end position="147"/>
    </location>
</feature>
<keyword evidence="6" id="KW-0479">Metal-binding</keyword>
<dbReference type="STRING" id="1193518.BN13_180018"/>
<dbReference type="AlphaFoldDB" id="A0A077M9H0"/>
<dbReference type="PANTHER" id="PTHR47354:SF8">
    <property type="entry name" value="1,2-PHENYLACETYL-COA EPOXIDASE, SUBUNIT E"/>
    <property type="match status" value="1"/>
</dbReference>
<dbReference type="InterPro" id="IPR001433">
    <property type="entry name" value="OxRdtase_FAD/NAD-bd"/>
</dbReference>
<accession>A0A077M9H0</accession>
<evidence type="ECO:0000256" key="8">
    <source>
        <dbReference type="ARBA" id="ARBA00022989"/>
    </source>
</evidence>
<keyword evidence="8 13" id="KW-1133">Transmembrane helix</keyword>
<reference evidence="15 16" key="1">
    <citation type="journal article" date="2013" name="ISME J.">
        <title>A metabolic model for members of the genus Tetrasphaera involved in enhanced biological phosphorus removal.</title>
        <authorList>
            <person name="Kristiansen R."/>
            <person name="Nguyen H.T.T."/>
            <person name="Saunders A.M."/>
            <person name="Nielsen J.L."/>
            <person name="Wimmer R."/>
            <person name="Le V.Q."/>
            <person name="McIlroy S.J."/>
            <person name="Petrovski S."/>
            <person name="Seviour R.J."/>
            <person name="Calteau A."/>
            <person name="Nielsen K.L."/>
            <person name="Nielsen P.H."/>
        </authorList>
    </citation>
    <scope>NUCLEOTIDE SEQUENCE [LARGE SCALE GENOMIC DNA]</scope>
    <source>
        <strain evidence="15 16">Ben 74</strain>
    </source>
</reference>
<keyword evidence="16" id="KW-1185">Reference proteome</keyword>
<dbReference type="InterPro" id="IPR017938">
    <property type="entry name" value="Riboflavin_synthase-like_b-brl"/>
</dbReference>
<feature type="transmembrane region" description="Helical" evidence="13">
    <location>
        <begin position="197"/>
        <end position="218"/>
    </location>
</feature>
<dbReference type="OrthoDB" id="9801223at2"/>
<dbReference type="InterPro" id="IPR050415">
    <property type="entry name" value="MRET"/>
</dbReference>
<dbReference type="GO" id="GO:0016491">
    <property type="term" value="F:oxidoreductase activity"/>
    <property type="evidence" value="ECO:0007669"/>
    <property type="project" value="UniProtKB-KW"/>
</dbReference>
<dbReference type="GO" id="GO:0016020">
    <property type="term" value="C:membrane"/>
    <property type="evidence" value="ECO:0007669"/>
    <property type="project" value="UniProtKB-SubCell"/>
</dbReference>
<dbReference type="PANTHER" id="PTHR47354">
    <property type="entry name" value="NADH OXIDOREDUCTASE HCR"/>
    <property type="match status" value="1"/>
</dbReference>
<evidence type="ECO:0000256" key="3">
    <source>
        <dbReference type="ARBA" id="ARBA00022630"/>
    </source>
</evidence>
<evidence type="ECO:0000259" key="14">
    <source>
        <dbReference type="PROSITE" id="PS51384"/>
    </source>
</evidence>
<dbReference type="GO" id="GO:0046872">
    <property type="term" value="F:metal ion binding"/>
    <property type="evidence" value="ECO:0007669"/>
    <property type="project" value="UniProtKB-KW"/>
</dbReference>
<evidence type="ECO:0000256" key="2">
    <source>
        <dbReference type="ARBA" id="ARBA00004141"/>
    </source>
</evidence>
<keyword evidence="9" id="KW-0560">Oxidoreductase</keyword>
<protein>
    <submittedName>
        <fullName evidence="15">Putative oxidoreductase</fullName>
    </submittedName>
</protein>
<keyword evidence="10" id="KW-0408">Iron</keyword>
<comment type="cofactor">
    <cofactor evidence="1">
        <name>FAD</name>
        <dbReference type="ChEBI" id="CHEBI:57692"/>
    </cofactor>
</comment>
<proteinExistence type="predicted"/>
<feature type="transmembrane region" description="Helical" evidence="13">
    <location>
        <begin position="230"/>
        <end position="249"/>
    </location>
</feature>
<evidence type="ECO:0000256" key="5">
    <source>
        <dbReference type="ARBA" id="ARBA00022714"/>
    </source>
</evidence>
<evidence type="ECO:0000256" key="6">
    <source>
        <dbReference type="ARBA" id="ARBA00022723"/>
    </source>
</evidence>
<feature type="transmembrane region" description="Helical" evidence="13">
    <location>
        <begin position="50"/>
        <end position="68"/>
    </location>
</feature>
<gene>
    <name evidence="15" type="ORF">BN13_180018</name>
</gene>
<dbReference type="InterPro" id="IPR017927">
    <property type="entry name" value="FAD-bd_FR_type"/>
</dbReference>
<organism evidence="15 16">
    <name type="scientific">Nostocoides jenkinsii Ben 74</name>
    <dbReference type="NCBI Taxonomy" id="1193518"/>
    <lineage>
        <taxon>Bacteria</taxon>
        <taxon>Bacillati</taxon>
        <taxon>Actinomycetota</taxon>
        <taxon>Actinomycetes</taxon>
        <taxon>Micrococcales</taxon>
        <taxon>Intrasporangiaceae</taxon>
        <taxon>Nostocoides</taxon>
    </lineage>
</organism>
<dbReference type="Pfam" id="PF01794">
    <property type="entry name" value="Ferric_reduct"/>
    <property type="match status" value="1"/>
</dbReference>
<keyword evidence="3" id="KW-0285">Flavoprotein</keyword>
<evidence type="ECO:0000256" key="1">
    <source>
        <dbReference type="ARBA" id="ARBA00001974"/>
    </source>
</evidence>
<feature type="domain" description="FAD-binding FR-type" evidence="14">
    <location>
        <begin position="255"/>
        <end position="355"/>
    </location>
</feature>